<name>A0A382AGY7_9ZZZZ</name>
<accession>A0A382AGY7</accession>
<organism evidence="1">
    <name type="scientific">marine metagenome</name>
    <dbReference type="NCBI Taxonomy" id="408172"/>
    <lineage>
        <taxon>unclassified sequences</taxon>
        <taxon>metagenomes</taxon>
        <taxon>ecological metagenomes</taxon>
    </lineage>
</organism>
<evidence type="ECO:0000313" key="1">
    <source>
        <dbReference type="EMBL" id="SVB00649.1"/>
    </source>
</evidence>
<sequence length="68" mass="7307">MSLTLNHKLNSISTTTDTLKLNAQLVFNNSGAIVLPEGNTSAQDPNATSGLLYNTGSSRVEQYYGSTW</sequence>
<feature type="non-terminal residue" evidence="1">
    <location>
        <position position="68"/>
    </location>
</feature>
<dbReference type="EMBL" id="UINC01025310">
    <property type="protein sequence ID" value="SVB00649.1"/>
    <property type="molecule type" value="Genomic_DNA"/>
</dbReference>
<reference evidence="1" key="1">
    <citation type="submission" date="2018-05" db="EMBL/GenBank/DDBJ databases">
        <authorList>
            <person name="Lanie J.A."/>
            <person name="Ng W.-L."/>
            <person name="Kazmierczak K.M."/>
            <person name="Andrzejewski T.M."/>
            <person name="Davidsen T.M."/>
            <person name="Wayne K.J."/>
            <person name="Tettelin H."/>
            <person name="Glass J.I."/>
            <person name="Rusch D."/>
            <person name="Podicherti R."/>
            <person name="Tsui H.-C.T."/>
            <person name="Winkler M.E."/>
        </authorList>
    </citation>
    <scope>NUCLEOTIDE SEQUENCE</scope>
</reference>
<protein>
    <submittedName>
        <fullName evidence="1">Uncharacterized protein</fullName>
    </submittedName>
</protein>
<dbReference type="AlphaFoldDB" id="A0A382AGY7"/>
<proteinExistence type="predicted"/>
<gene>
    <name evidence="1" type="ORF">METZ01_LOCUS153503</name>
</gene>